<dbReference type="OMA" id="SACEQHT"/>
<dbReference type="AlphaFoldDB" id="A0A059B1E0"/>
<protein>
    <recommendedName>
        <fullName evidence="3 7">Alpha-galactosidase</fullName>
        <ecNumber evidence="3 7">3.2.1.22</ecNumber>
    </recommendedName>
    <alternativeName>
        <fullName evidence="7">Melibiase</fullName>
    </alternativeName>
</protein>
<evidence type="ECO:0000259" key="10">
    <source>
        <dbReference type="Pfam" id="PF17801"/>
    </source>
</evidence>
<proteinExistence type="inferred from homology"/>
<keyword evidence="6 7" id="KW-0326">Glycosidase</keyword>
<dbReference type="Gramene" id="KCW59726">
    <property type="protein sequence ID" value="KCW59726"/>
    <property type="gene ID" value="EUGRSUZ_H02480"/>
</dbReference>
<dbReference type="InterPro" id="IPR013780">
    <property type="entry name" value="Glyco_hydro_b"/>
</dbReference>
<dbReference type="InParanoid" id="A0A059B1E0"/>
<keyword evidence="7" id="KW-1015">Disulfide bond</keyword>
<dbReference type="Gene3D" id="3.20.20.70">
    <property type="entry name" value="Aldolase class I"/>
    <property type="match status" value="1"/>
</dbReference>
<evidence type="ECO:0000313" key="11">
    <source>
        <dbReference type="EMBL" id="KCW59726.1"/>
    </source>
</evidence>
<evidence type="ECO:0000256" key="6">
    <source>
        <dbReference type="ARBA" id="ARBA00023295"/>
    </source>
</evidence>
<dbReference type="InterPro" id="IPR017853">
    <property type="entry name" value="GH"/>
</dbReference>
<accession>A0A059B1E0</accession>
<dbReference type="SUPFAM" id="SSF50370">
    <property type="entry name" value="Ricin B-like lectins"/>
    <property type="match status" value="1"/>
</dbReference>
<dbReference type="GO" id="GO:0004557">
    <property type="term" value="F:alpha-galactosidase activity"/>
    <property type="evidence" value="ECO:0007669"/>
    <property type="project" value="UniProtKB-EC"/>
</dbReference>
<dbReference type="FunCoup" id="A0A059B1E0">
    <property type="interactions" value="1232"/>
</dbReference>
<evidence type="ECO:0000256" key="8">
    <source>
        <dbReference type="SAM" id="MobiDB-lite"/>
    </source>
</evidence>
<dbReference type="InterPro" id="IPR002241">
    <property type="entry name" value="Glyco_hydro_27"/>
</dbReference>
<evidence type="ECO:0000256" key="4">
    <source>
        <dbReference type="ARBA" id="ARBA00022729"/>
    </source>
</evidence>
<dbReference type="SUPFAM" id="SSF51011">
    <property type="entry name" value="Glycosyl hydrolase domain"/>
    <property type="match status" value="1"/>
</dbReference>
<keyword evidence="5 7" id="KW-0378">Hydrolase</keyword>
<sequence>MKLSLSIPLSSFFFFLLVLSFSVSSEQRASTPPRGWNSYNSFSWIISEEEFLQNAEILSQKLYAQGYEYAVVDYLWYRRKVPGASADSLGFDVIDEWGRMIPDPDRWPSSSGGKGFTEVANKVHSAGLKFGIHVMRGISTQAVNVNSPILDMTTGRAYEESGRVWHAQDIALKEKTCAWMPHGFMSVNTDLGAGKAFLRSLYQQYASWGVDFIKNDCVFGDDLNINEITYISEVLKELDRPILYSLSPGTSATPDMAKGVSVLSNMYRITGDHWDIWADIAAHFDVARDFAAAKMIGSSGLLGTSWPDLDMLPLGYLTDPGSNEGPHRQCRLNPKEQRTQMTMWSIAKSPLMFGGDLRNIDDTTFSLITNPTLLEINSHSSNNVEFPHVSWSSSPRGRKHGRSRSYPTSVDESVVGVLGLTSCKDPKANGWLVKELDQDLERICWKENVENRHGEPFCLYKRNPLSNSRDQGIMDRSQYQGTLHSLASENMKFCLDASPKRKITSSEFARASFSPCMRNANQMWEFHGNGTLISSYSGLCAEMRKVKANAVATGARSWIATGRSGEIFLAFFNLNSDDMTISTLVSDLAKALPGRTVSSCTGYEIWSGTRIDRPTLYSISRLVESHDCALYVLNCE</sequence>
<evidence type="ECO:0000256" key="3">
    <source>
        <dbReference type="ARBA" id="ARBA00012755"/>
    </source>
</evidence>
<evidence type="ECO:0000256" key="9">
    <source>
        <dbReference type="SAM" id="SignalP"/>
    </source>
</evidence>
<dbReference type="EC" id="3.2.1.22" evidence="3 7"/>
<dbReference type="PANTHER" id="PTHR11452">
    <property type="entry name" value="ALPHA-GALACTOSIDASE/ALPHA-N-ACETYLGALACTOSAMINIDASE"/>
    <property type="match status" value="1"/>
</dbReference>
<evidence type="ECO:0000256" key="1">
    <source>
        <dbReference type="ARBA" id="ARBA00001255"/>
    </source>
</evidence>
<dbReference type="SUPFAM" id="SSF51445">
    <property type="entry name" value="(Trans)glycosidases"/>
    <property type="match status" value="1"/>
</dbReference>
<dbReference type="PRINTS" id="PR00740">
    <property type="entry name" value="GLHYDRLASE27"/>
</dbReference>
<dbReference type="PANTHER" id="PTHR11452:SF42">
    <property type="entry name" value="ALPHA-GALACTOSIDASE"/>
    <property type="match status" value="1"/>
</dbReference>
<dbReference type="CDD" id="cd14792">
    <property type="entry name" value="GH27"/>
    <property type="match status" value="1"/>
</dbReference>
<name>A0A059B1E0_EUCGR</name>
<feature type="chain" id="PRO_5001567832" description="Alpha-galactosidase" evidence="9">
    <location>
        <begin position="21"/>
        <end position="636"/>
    </location>
</feature>
<keyword evidence="4 9" id="KW-0732">Signal</keyword>
<evidence type="ECO:0000256" key="5">
    <source>
        <dbReference type="ARBA" id="ARBA00022801"/>
    </source>
</evidence>
<dbReference type="EMBL" id="KK198760">
    <property type="protein sequence ID" value="KCW59726.1"/>
    <property type="molecule type" value="Genomic_DNA"/>
</dbReference>
<evidence type="ECO:0000256" key="2">
    <source>
        <dbReference type="ARBA" id="ARBA00009743"/>
    </source>
</evidence>
<dbReference type="Pfam" id="PF16499">
    <property type="entry name" value="Melibiase_2"/>
    <property type="match status" value="1"/>
</dbReference>
<gene>
    <name evidence="11" type="ORF">EUGRSUZ_H02480</name>
</gene>
<dbReference type="Pfam" id="PF17801">
    <property type="entry name" value="Melibiase_C"/>
    <property type="match status" value="1"/>
</dbReference>
<dbReference type="eggNOG" id="KOG2366">
    <property type="taxonomic scope" value="Eukaryota"/>
</dbReference>
<dbReference type="Gene3D" id="2.60.40.1180">
    <property type="entry name" value="Golgi alpha-mannosidase II"/>
    <property type="match status" value="1"/>
</dbReference>
<evidence type="ECO:0000256" key="7">
    <source>
        <dbReference type="RuleBase" id="RU361168"/>
    </source>
</evidence>
<feature type="compositionally biased region" description="Polar residues" evidence="8">
    <location>
        <begin position="386"/>
        <end position="395"/>
    </location>
</feature>
<dbReference type="InterPro" id="IPR041233">
    <property type="entry name" value="Melibiase_C"/>
</dbReference>
<organism evidence="11">
    <name type="scientific">Eucalyptus grandis</name>
    <name type="common">Flooded gum</name>
    <dbReference type="NCBI Taxonomy" id="71139"/>
    <lineage>
        <taxon>Eukaryota</taxon>
        <taxon>Viridiplantae</taxon>
        <taxon>Streptophyta</taxon>
        <taxon>Embryophyta</taxon>
        <taxon>Tracheophyta</taxon>
        <taxon>Spermatophyta</taxon>
        <taxon>Magnoliopsida</taxon>
        <taxon>eudicotyledons</taxon>
        <taxon>Gunneridae</taxon>
        <taxon>Pentapetalae</taxon>
        <taxon>rosids</taxon>
        <taxon>malvids</taxon>
        <taxon>Myrtales</taxon>
        <taxon>Myrtaceae</taxon>
        <taxon>Myrtoideae</taxon>
        <taxon>Eucalypteae</taxon>
        <taxon>Eucalyptus</taxon>
    </lineage>
</organism>
<reference evidence="11" key="1">
    <citation type="submission" date="2013-07" db="EMBL/GenBank/DDBJ databases">
        <title>The genome of Eucalyptus grandis.</title>
        <authorList>
            <person name="Schmutz J."/>
            <person name="Hayes R."/>
            <person name="Myburg A."/>
            <person name="Tuskan G."/>
            <person name="Grattapaglia D."/>
            <person name="Rokhsar D.S."/>
        </authorList>
    </citation>
    <scope>NUCLEOTIDE SEQUENCE</scope>
    <source>
        <tissue evidence="11">Leaf extractions</tissue>
    </source>
</reference>
<dbReference type="GO" id="GO:0005975">
    <property type="term" value="P:carbohydrate metabolic process"/>
    <property type="evidence" value="ECO:0007669"/>
    <property type="project" value="InterPro"/>
</dbReference>
<dbReference type="STRING" id="71139.A0A059B1E0"/>
<comment type="catalytic activity">
    <reaction evidence="1 7">
        <text>Hydrolysis of terminal, non-reducing alpha-D-galactose residues in alpha-D-galactosides, including galactose oligosaccharides, galactomannans and galactolipids.</text>
        <dbReference type="EC" id="3.2.1.22"/>
    </reaction>
</comment>
<comment type="similarity">
    <text evidence="2 7">Belongs to the glycosyl hydrolase 27 family.</text>
</comment>
<dbReference type="InterPro" id="IPR013785">
    <property type="entry name" value="Aldolase_TIM"/>
</dbReference>
<dbReference type="InterPro" id="IPR035992">
    <property type="entry name" value="Ricin_B-like_lectins"/>
</dbReference>
<feature type="signal peptide" evidence="9">
    <location>
        <begin position="1"/>
        <end position="20"/>
    </location>
</feature>
<feature type="region of interest" description="Disordered" evidence="8">
    <location>
        <begin position="386"/>
        <end position="408"/>
    </location>
</feature>
<feature type="domain" description="Alpha galactosidase C-terminal" evidence="10">
    <location>
        <begin position="556"/>
        <end position="633"/>
    </location>
</feature>